<evidence type="ECO:0000256" key="1">
    <source>
        <dbReference type="ARBA" id="ARBA00006484"/>
    </source>
</evidence>
<evidence type="ECO:0000256" key="3">
    <source>
        <dbReference type="ARBA" id="ARBA00023002"/>
    </source>
</evidence>
<dbReference type="InterPro" id="IPR036291">
    <property type="entry name" value="NAD(P)-bd_dom_sf"/>
</dbReference>
<dbReference type="PRINTS" id="PR00081">
    <property type="entry name" value="GDHRDH"/>
</dbReference>
<keyword evidence="6" id="KW-1185">Reference proteome</keyword>
<evidence type="ECO:0000313" key="6">
    <source>
        <dbReference type="Proteomes" id="UP000319732"/>
    </source>
</evidence>
<organism evidence="5 6">
    <name type="scientific">Exilibacterium tricleocarpae</name>
    <dbReference type="NCBI Taxonomy" id="2591008"/>
    <lineage>
        <taxon>Bacteria</taxon>
        <taxon>Pseudomonadati</taxon>
        <taxon>Pseudomonadota</taxon>
        <taxon>Gammaproteobacteria</taxon>
        <taxon>Cellvibrionales</taxon>
        <taxon>Cellvibrionaceae</taxon>
        <taxon>Exilibacterium</taxon>
    </lineage>
</organism>
<dbReference type="PROSITE" id="PS00061">
    <property type="entry name" value="ADH_SHORT"/>
    <property type="match status" value="1"/>
</dbReference>
<keyword evidence="2" id="KW-0058">Aromatic hydrocarbons catabolism</keyword>
<name>A0A545TBF0_9GAMM</name>
<keyword evidence="4" id="KW-0520">NAD</keyword>
<reference evidence="5 6" key="1">
    <citation type="submission" date="2019-06" db="EMBL/GenBank/DDBJ databases">
        <title>Whole genome sequence for Cellvibrionaceae sp. R142.</title>
        <authorList>
            <person name="Wang G."/>
        </authorList>
    </citation>
    <scope>NUCLEOTIDE SEQUENCE [LARGE SCALE GENOMIC DNA]</scope>
    <source>
        <strain evidence="5 6">R142</strain>
    </source>
</reference>
<evidence type="ECO:0000313" key="5">
    <source>
        <dbReference type="EMBL" id="TQV74550.1"/>
    </source>
</evidence>
<dbReference type="InterPro" id="IPR020904">
    <property type="entry name" value="Sc_DH/Rdtase_CS"/>
</dbReference>
<dbReference type="Pfam" id="PF13561">
    <property type="entry name" value="adh_short_C2"/>
    <property type="match status" value="1"/>
</dbReference>
<gene>
    <name evidence="5" type="ORF">FKG94_16190</name>
</gene>
<dbReference type="AlphaFoldDB" id="A0A545TBF0"/>
<dbReference type="OrthoDB" id="9804774at2"/>
<dbReference type="RefSeq" id="WP_142905370.1">
    <property type="nucleotide sequence ID" value="NZ_ML660096.1"/>
</dbReference>
<evidence type="ECO:0000256" key="4">
    <source>
        <dbReference type="ARBA" id="ARBA00023027"/>
    </source>
</evidence>
<dbReference type="PANTHER" id="PTHR43943:SF17">
    <property type="entry name" value="3-PHENYLPROPIONATE-DIHYDRODIOL_CINNAMIC ACID-DIHYDRODIOL DEHYDROGENASE"/>
    <property type="match status" value="1"/>
</dbReference>
<protein>
    <submittedName>
        <fullName evidence="5">SDR family oxidoreductase</fullName>
    </submittedName>
</protein>
<dbReference type="SUPFAM" id="SSF51735">
    <property type="entry name" value="NAD(P)-binding Rossmann-fold domains"/>
    <property type="match status" value="1"/>
</dbReference>
<dbReference type="EMBL" id="VHSG01000016">
    <property type="protein sequence ID" value="TQV74550.1"/>
    <property type="molecule type" value="Genomic_DNA"/>
</dbReference>
<accession>A0A545TBF0</accession>
<dbReference type="PANTHER" id="PTHR43943">
    <property type="entry name" value="DEHYDROGENASE/REDUCTASE (SDR FAMILY) MEMBER 4"/>
    <property type="match status" value="1"/>
</dbReference>
<dbReference type="FunFam" id="3.40.50.720:FF:000084">
    <property type="entry name" value="Short-chain dehydrogenase reductase"/>
    <property type="match status" value="1"/>
</dbReference>
<sequence length="248" mass="26200">MNLGLKGLKAIVTGSTSGIGKAIAEQLLQEGADVAVCSRRQKKVTETIEKLGQYDGRVVGSAVDITEQENFKVWVDGVTEQLGGLDIFIANVSPMSNNWEEEVKTDILGTVTGIECAIPYLKASNNGAIVYISSMAGTVGTPMLAAYGASKAAMTHYMKSLALGLVKEGVRVNTVSPGDIIFEGGVWDNLRQNNPDAFSKVLARNPMGRLGEPVEIAKVTAFLASPAASFISGGHLVADGCCTRHVHF</sequence>
<evidence type="ECO:0000256" key="2">
    <source>
        <dbReference type="ARBA" id="ARBA00022797"/>
    </source>
</evidence>
<proteinExistence type="inferred from homology"/>
<dbReference type="GO" id="GO:0016491">
    <property type="term" value="F:oxidoreductase activity"/>
    <property type="evidence" value="ECO:0007669"/>
    <property type="project" value="UniProtKB-KW"/>
</dbReference>
<dbReference type="InterPro" id="IPR002347">
    <property type="entry name" value="SDR_fam"/>
</dbReference>
<dbReference type="Proteomes" id="UP000319732">
    <property type="component" value="Unassembled WGS sequence"/>
</dbReference>
<comment type="caution">
    <text evidence="5">The sequence shown here is derived from an EMBL/GenBank/DDBJ whole genome shotgun (WGS) entry which is preliminary data.</text>
</comment>
<keyword evidence="3" id="KW-0560">Oxidoreductase</keyword>
<comment type="similarity">
    <text evidence="1">Belongs to the short-chain dehydrogenases/reductases (SDR) family.</text>
</comment>
<dbReference type="Gene3D" id="3.40.50.720">
    <property type="entry name" value="NAD(P)-binding Rossmann-like Domain"/>
    <property type="match status" value="1"/>
</dbReference>